<dbReference type="PANTHER" id="PTHR30408:SF13">
    <property type="entry name" value="TYPE I RESTRICTION ENZYME HINDI SPECIFICITY SUBUNIT"/>
    <property type="match status" value="1"/>
</dbReference>
<gene>
    <name evidence="5" type="ORF">AUJ44_04255</name>
</gene>
<feature type="domain" description="Type I restriction modification DNA specificity" evidence="4">
    <location>
        <begin position="69"/>
        <end position="233"/>
    </location>
</feature>
<comment type="caution">
    <text evidence="5">The sequence shown here is derived from an EMBL/GenBank/DDBJ whole genome shotgun (WGS) entry which is preliminary data.</text>
</comment>
<keyword evidence="3" id="KW-0238">DNA-binding</keyword>
<dbReference type="SUPFAM" id="SSF116734">
    <property type="entry name" value="DNA methylase specificity domain"/>
    <property type="match status" value="2"/>
</dbReference>
<proteinExistence type="inferred from homology"/>
<dbReference type="Gene3D" id="3.90.220.20">
    <property type="entry name" value="DNA methylase specificity domains"/>
    <property type="match status" value="1"/>
</dbReference>
<reference evidence="5 6" key="1">
    <citation type="journal article" date="2016" name="Environ. Microbiol.">
        <title>Genomic resolution of a cold subsurface aquifer community provides metabolic insights for novel microbes adapted to high CO concentrations.</title>
        <authorList>
            <person name="Probst A.J."/>
            <person name="Castelle C.J."/>
            <person name="Singh A."/>
            <person name="Brown C.T."/>
            <person name="Anantharaman K."/>
            <person name="Sharon I."/>
            <person name="Hug L.A."/>
            <person name="Burstein D."/>
            <person name="Emerson J.B."/>
            <person name="Thomas B.C."/>
            <person name="Banfield J.F."/>
        </authorList>
    </citation>
    <scope>NUCLEOTIDE SEQUENCE [LARGE SCALE GENOMIC DNA]</scope>
    <source>
        <strain evidence="5">CG1_02_47_685</strain>
    </source>
</reference>
<dbReference type="Pfam" id="PF01420">
    <property type="entry name" value="Methylase_S"/>
    <property type="match status" value="1"/>
</dbReference>
<evidence type="ECO:0000313" key="5">
    <source>
        <dbReference type="EMBL" id="OIO31629.1"/>
    </source>
</evidence>
<dbReference type="GO" id="GO:0003677">
    <property type="term" value="F:DNA binding"/>
    <property type="evidence" value="ECO:0007669"/>
    <property type="project" value="UniProtKB-KW"/>
</dbReference>
<dbReference type="InterPro" id="IPR044946">
    <property type="entry name" value="Restrct_endonuc_typeI_TRD_sf"/>
</dbReference>
<accession>A0A1J4VA50</accession>
<evidence type="ECO:0000256" key="1">
    <source>
        <dbReference type="ARBA" id="ARBA00010923"/>
    </source>
</evidence>
<evidence type="ECO:0000313" key="6">
    <source>
        <dbReference type="Proteomes" id="UP000183206"/>
    </source>
</evidence>
<protein>
    <recommendedName>
        <fullName evidence="4">Type I restriction modification DNA specificity domain-containing protein</fullName>
    </recommendedName>
</protein>
<organism evidence="5 6">
    <name type="scientific">Candidatus Nomurabacteria bacterium CG1_02_47_685</name>
    <dbReference type="NCBI Taxonomy" id="1805282"/>
    <lineage>
        <taxon>Bacteria</taxon>
        <taxon>Candidatus Nomuraibacteriota</taxon>
    </lineage>
</organism>
<dbReference type="InterPro" id="IPR000055">
    <property type="entry name" value="Restrct_endonuc_typeI_TRD"/>
</dbReference>
<dbReference type="Gene3D" id="1.10.287.1120">
    <property type="entry name" value="Bipartite methylase S protein"/>
    <property type="match status" value="1"/>
</dbReference>
<comment type="similarity">
    <text evidence="1">Belongs to the type-I restriction system S methylase family.</text>
</comment>
<dbReference type="PANTHER" id="PTHR30408">
    <property type="entry name" value="TYPE-1 RESTRICTION ENZYME ECOKI SPECIFICITY PROTEIN"/>
    <property type="match status" value="1"/>
</dbReference>
<dbReference type="CDD" id="cd17278">
    <property type="entry name" value="RMtype1_S_LdeBORF1052P-TRD2-CR2"/>
    <property type="match status" value="1"/>
</dbReference>
<dbReference type="AlphaFoldDB" id="A0A1J4VA50"/>
<dbReference type="InterPro" id="IPR052021">
    <property type="entry name" value="Type-I_RS_S_subunit"/>
</dbReference>
<keyword evidence="2" id="KW-0680">Restriction system</keyword>
<name>A0A1J4VA50_9BACT</name>
<evidence type="ECO:0000256" key="2">
    <source>
        <dbReference type="ARBA" id="ARBA00022747"/>
    </source>
</evidence>
<evidence type="ECO:0000256" key="3">
    <source>
        <dbReference type="ARBA" id="ARBA00023125"/>
    </source>
</evidence>
<dbReference type="STRING" id="1805282.AUJ44_04255"/>
<dbReference type="EMBL" id="MNVO01000060">
    <property type="protein sequence ID" value="OIO31629.1"/>
    <property type="molecule type" value="Genomic_DNA"/>
</dbReference>
<evidence type="ECO:0000259" key="4">
    <source>
        <dbReference type="Pfam" id="PF01420"/>
    </source>
</evidence>
<dbReference type="Proteomes" id="UP000183206">
    <property type="component" value="Unassembled WGS sequence"/>
</dbReference>
<sequence length="257" mass="29188">MEIEIPDLPIQNKIAEILSAYDVKIENNNKITKNLEATAQTIFNEWFINLRFPGYEKVKMVDSEVGEIPAGWSVGKIKDFIRVESGFPFSSSVFNDQGKYKLVTIRNVQDGSFVTDCDNLIDELPSKLPEHCLLRSGDILLSLTGNVGRICLVNGENYVLNQRVSVLVPVDERDRAYTYFLFRRNDFQNLLISISKGTAQLNLSPVETKELEAIIPNDITLEKYSEIATPIYKKIVEINSENVKLKETRDQLLAKLI</sequence>
<dbReference type="GO" id="GO:0009307">
    <property type="term" value="P:DNA restriction-modification system"/>
    <property type="evidence" value="ECO:0007669"/>
    <property type="project" value="UniProtKB-KW"/>
</dbReference>